<dbReference type="InterPro" id="IPR004007">
    <property type="entry name" value="DhaL_dom"/>
</dbReference>
<gene>
    <name evidence="4" type="ORF">HMPREF0381_0517</name>
</gene>
<evidence type="ECO:0000313" key="5">
    <source>
        <dbReference type="Proteomes" id="UP000003434"/>
    </source>
</evidence>
<accession>E6LKN2</accession>
<protein>
    <submittedName>
        <fullName evidence="4">DAK2 domain protein</fullName>
    </submittedName>
</protein>
<dbReference type="EMBL" id="AEPW01000010">
    <property type="protein sequence ID" value="EFU77561.1"/>
    <property type="molecule type" value="Genomic_DNA"/>
</dbReference>
<dbReference type="PANTHER" id="PTHR28629:SF4">
    <property type="entry name" value="TRIOKINASE_FMN CYCLASE"/>
    <property type="match status" value="1"/>
</dbReference>
<dbReference type="PANTHER" id="PTHR28629">
    <property type="entry name" value="TRIOKINASE/FMN CYCLASE"/>
    <property type="match status" value="1"/>
</dbReference>
<organism evidence="4 5">
    <name type="scientific">Lachnoanaerobaculum saburreum DSM 3986</name>
    <dbReference type="NCBI Taxonomy" id="887325"/>
    <lineage>
        <taxon>Bacteria</taxon>
        <taxon>Bacillati</taxon>
        <taxon>Bacillota</taxon>
        <taxon>Clostridia</taxon>
        <taxon>Lachnospirales</taxon>
        <taxon>Lachnospiraceae</taxon>
        <taxon>Lachnoanaerobaculum</taxon>
    </lineage>
</organism>
<dbReference type="AlphaFoldDB" id="E6LKN2"/>
<reference evidence="4 5" key="1">
    <citation type="submission" date="2010-12" db="EMBL/GenBank/DDBJ databases">
        <authorList>
            <person name="Muzny D."/>
            <person name="Qin X."/>
            <person name="Deng J."/>
            <person name="Jiang H."/>
            <person name="Liu Y."/>
            <person name="Qu J."/>
            <person name="Song X.-Z."/>
            <person name="Zhang L."/>
            <person name="Thornton R."/>
            <person name="Coyle M."/>
            <person name="Francisco L."/>
            <person name="Jackson L."/>
            <person name="Javaid M."/>
            <person name="Korchina V."/>
            <person name="Kovar C."/>
            <person name="Mata R."/>
            <person name="Mathew T."/>
            <person name="Ngo R."/>
            <person name="Nguyen L."/>
            <person name="Nguyen N."/>
            <person name="Okwuonu G."/>
            <person name="Ongeri F."/>
            <person name="Pham C."/>
            <person name="Simmons D."/>
            <person name="Wilczek-Boney K."/>
            <person name="Hale W."/>
            <person name="Jakkamsetti A."/>
            <person name="Pham P."/>
            <person name="Ruth R."/>
            <person name="San Lucas F."/>
            <person name="Warren J."/>
            <person name="Zhang J."/>
            <person name="Zhao Z."/>
            <person name="Zhou C."/>
            <person name="Zhu D."/>
            <person name="Lee S."/>
            <person name="Bess C."/>
            <person name="Blankenburg K."/>
            <person name="Forbes L."/>
            <person name="Fu Q."/>
            <person name="Gubbala S."/>
            <person name="Hirani K."/>
            <person name="Jayaseelan J.C."/>
            <person name="Lara F."/>
            <person name="Munidasa M."/>
            <person name="Palculict T."/>
            <person name="Patil S."/>
            <person name="Pu L.-L."/>
            <person name="Saada N."/>
            <person name="Tang L."/>
            <person name="Weissenberger G."/>
            <person name="Zhu Y."/>
            <person name="Hemphill L."/>
            <person name="Shang Y."/>
            <person name="Youmans B."/>
            <person name="Ayvaz T."/>
            <person name="Ross M."/>
            <person name="Santibanez J."/>
            <person name="Aqrawi P."/>
            <person name="Gross S."/>
            <person name="Joshi V."/>
            <person name="Fowler G."/>
            <person name="Nazareth L."/>
            <person name="Reid J."/>
            <person name="Worley K."/>
            <person name="Petrosino J."/>
            <person name="Highlander S."/>
            <person name="Gibbs R."/>
        </authorList>
    </citation>
    <scope>NUCLEOTIDE SEQUENCE [LARGE SCALE GENOMIC DNA]</scope>
    <source>
        <strain evidence="4 5">DSM 3986</strain>
    </source>
</reference>
<dbReference type="GO" id="GO:0004371">
    <property type="term" value="F:glycerone kinase activity"/>
    <property type="evidence" value="ECO:0007669"/>
    <property type="project" value="InterPro"/>
</dbReference>
<evidence type="ECO:0000256" key="1">
    <source>
        <dbReference type="ARBA" id="ARBA00022679"/>
    </source>
</evidence>
<dbReference type="Gene3D" id="1.25.40.340">
    <property type="match status" value="1"/>
</dbReference>
<dbReference type="InterPro" id="IPR050861">
    <property type="entry name" value="Dihydroxyacetone_Kinase"/>
</dbReference>
<dbReference type="HOGENOM" id="CLU_066424_1_0_9"/>
<dbReference type="SMART" id="SM01120">
    <property type="entry name" value="Dak2"/>
    <property type="match status" value="1"/>
</dbReference>
<keyword evidence="1" id="KW-0808">Transferase</keyword>
<comment type="caution">
    <text evidence="4">The sequence shown here is derived from an EMBL/GenBank/DDBJ whole genome shotgun (WGS) entry which is preliminary data.</text>
</comment>
<dbReference type="Proteomes" id="UP000003434">
    <property type="component" value="Unassembled WGS sequence"/>
</dbReference>
<dbReference type="GO" id="GO:0019563">
    <property type="term" value="P:glycerol catabolic process"/>
    <property type="evidence" value="ECO:0007669"/>
    <property type="project" value="TreeGrafter"/>
</dbReference>
<evidence type="ECO:0000313" key="4">
    <source>
        <dbReference type="EMBL" id="EFU77561.1"/>
    </source>
</evidence>
<dbReference type="RefSeq" id="WP_008750288.1">
    <property type="nucleotide sequence ID" value="NZ_GL622296.1"/>
</dbReference>
<proteinExistence type="predicted"/>
<evidence type="ECO:0000256" key="2">
    <source>
        <dbReference type="ARBA" id="ARBA00022777"/>
    </source>
</evidence>
<name>E6LKN2_9FIRM</name>
<evidence type="ECO:0000259" key="3">
    <source>
        <dbReference type="PROSITE" id="PS51480"/>
    </source>
</evidence>
<dbReference type="PROSITE" id="PS51480">
    <property type="entry name" value="DHAL"/>
    <property type="match status" value="1"/>
</dbReference>
<dbReference type="GO" id="GO:0005829">
    <property type="term" value="C:cytosol"/>
    <property type="evidence" value="ECO:0007669"/>
    <property type="project" value="TreeGrafter"/>
</dbReference>
<feature type="domain" description="DhaL" evidence="3">
    <location>
        <begin position="7"/>
        <end position="206"/>
    </location>
</feature>
<dbReference type="InterPro" id="IPR036117">
    <property type="entry name" value="DhaL_dom_sf"/>
</dbReference>
<sequence length="213" mass="22502">MTEIRIEDLPELFSCIAKIFVEKKDELCAMDANMGDGDLGLTMSKGYSAMPDIIRENTVENNIGKTLFKAGMKMASIVPSTMGTLTASGIMEAGKSLNGKDKIQAADLAVFFESFAAGIKKRGKCEAGDRTIYDALFPAGKEAKKVSDGSILEVAMAALQGAEAGVEATKDMLPKFGKAAVFASKAKGVADQGAVAGYLMVKGVYLFLESKSE</sequence>
<keyword evidence="2" id="KW-0418">Kinase</keyword>
<dbReference type="Pfam" id="PF02734">
    <property type="entry name" value="Dak2"/>
    <property type="match status" value="1"/>
</dbReference>
<dbReference type="SUPFAM" id="SSF101473">
    <property type="entry name" value="DhaL-like"/>
    <property type="match status" value="1"/>
</dbReference>
<dbReference type="eggNOG" id="COG1461">
    <property type="taxonomic scope" value="Bacteria"/>
</dbReference>